<evidence type="ECO:0000313" key="1">
    <source>
        <dbReference type="EMBL" id="MBW0483853.1"/>
    </source>
</evidence>
<protein>
    <submittedName>
        <fullName evidence="1">Uncharacterized protein</fullName>
    </submittedName>
</protein>
<reference evidence="1" key="1">
    <citation type="submission" date="2021-03" db="EMBL/GenBank/DDBJ databases">
        <title>Draft genome sequence of rust myrtle Austropuccinia psidii MF-1, a brazilian biotype.</title>
        <authorList>
            <person name="Quecine M.C."/>
            <person name="Pachon D.M.R."/>
            <person name="Bonatelli M.L."/>
            <person name="Correr F.H."/>
            <person name="Franceschini L.M."/>
            <person name="Leite T.F."/>
            <person name="Margarido G.R.A."/>
            <person name="Almeida C.A."/>
            <person name="Ferrarezi J.A."/>
            <person name="Labate C.A."/>
        </authorList>
    </citation>
    <scope>NUCLEOTIDE SEQUENCE</scope>
    <source>
        <strain evidence="1">MF-1</strain>
    </source>
</reference>
<dbReference type="AlphaFoldDB" id="A0A9Q3CJ17"/>
<proteinExistence type="predicted"/>
<dbReference type="Proteomes" id="UP000765509">
    <property type="component" value="Unassembled WGS sequence"/>
</dbReference>
<sequence length="112" mass="13123">MKLPGDLEHAVKLKCSNKFSLDNIANTLQDFKKITSIGRNNSYKNYYKREKERPSLEKKYFNSEEEQKKNTCNNFSLPDHYENDFPKGQNIFAIEEGAEEQTESMTECDSIR</sequence>
<accession>A0A9Q3CJ17</accession>
<organism evidence="1 2">
    <name type="scientific">Austropuccinia psidii MF-1</name>
    <dbReference type="NCBI Taxonomy" id="1389203"/>
    <lineage>
        <taxon>Eukaryota</taxon>
        <taxon>Fungi</taxon>
        <taxon>Dikarya</taxon>
        <taxon>Basidiomycota</taxon>
        <taxon>Pucciniomycotina</taxon>
        <taxon>Pucciniomycetes</taxon>
        <taxon>Pucciniales</taxon>
        <taxon>Sphaerophragmiaceae</taxon>
        <taxon>Austropuccinia</taxon>
    </lineage>
</organism>
<gene>
    <name evidence="1" type="ORF">O181_023568</name>
</gene>
<dbReference type="EMBL" id="AVOT02007412">
    <property type="protein sequence ID" value="MBW0483853.1"/>
    <property type="molecule type" value="Genomic_DNA"/>
</dbReference>
<keyword evidence="2" id="KW-1185">Reference proteome</keyword>
<name>A0A9Q3CJ17_9BASI</name>
<evidence type="ECO:0000313" key="2">
    <source>
        <dbReference type="Proteomes" id="UP000765509"/>
    </source>
</evidence>
<comment type="caution">
    <text evidence="1">The sequence shown here is derived from an EMBL/GenBank/DDBJ whole genome shotgun (WGS) entry which is preliminary data.</text>
</comment>